<sequence>MTGVLVFLGAFQAWAQTIRLCHNGHLPKKVLVVLTPDTLSIVANLIDTVAEIHEQDGLVGSDAFKLYIFVSSADMVAKLPNPVERIKQYCEFDTTLLISDFWMQDMGEFCAIERDGTWREGIFDSRRGRGLAKVMPHLANIWQQDYLINPSTAFSDGDYGGNIEVTPENILYYGDTMTSACESFLLRHGYSGRAVKLETSWLRVGHVDEYLSFIPSRRSPCGYAIVKADPSYALDLLESATDEDFAHFGSSDRAYFMRLRAALRNPAQWTNTSQAQNIRVNRKITEIIDRNVAYLIKRIRAITNQPYLEIPVVSWPTLFHNSNNGDAVVQCVANLPGVANHLVLRDHLIVPEPCFPPFKRAVEARFRAQGNKVHFIYNRTFHQNSGQIHCGTNVRRGIERTFITPQEAAAVAALRANFDRLHQDSN</sequence>
<accession>A0A367ZJU0</accession>
<dbReference type="GO" id="GO:0005737">
    <property type="term" value="C:cytoplasm"/>
    <property type="evidence" value="ECO:0007669"/>
    <property type="project" value="InterPro"/>
</dbReference>
<dbReference type="Gene3D" id="3.75.10.10">
    <property type="entry name" value="L-arginine/glycine Amidinotransferase, Chain A"/>
    <property type="match status" value="1"/>
</dbReference>
<dbReference type="SUPFAM" id="SSF55909">
    <property type="entry name" value="Pentein"/>
    <property type="match status" value="1"/>
</dbReference>
<dbReference type="GO" id="GO:0004668">
    <property type="term" value="F:protein-arginine deiminase activity"/>
    <property type="evidence" value="ECO:0007669"/>
    <property type="project" value="InterPro"/>
</dbReference>
<dbReference type="GO" id="GO:0005509">
    <property type="term" value="F:calcium ion binding"/>
    <property type="evidence" value="ECO:0007669"/>
    <property type="project" value="InterPro"/>
</dbReference>
<evidence type="ECO:0000259" key="1">
    <source>
        <dbReference type="Pfam" id="PF03068"/>
    </source>
</evidence>
<comment type="caution">
    <text evidence="2">The sequence shown here is derived from an EMBL/GenBank/DDBJ whole genome shotgun (WGS) entry which is preliminary data.</text>
</comment>
<gene>
    <name evidence="2" type="ORF">OZSIB_1487</name>
</gene>
<dbReference type="InterPro" id="IPR004303">
    <property type="entry name" value="PAD"/>
</dbReference>
<dbReference type="InterPro" id="IPR013530">
    <property type="entry name" value="PAD_C"/>
</dbReference>
<protein>
    <submittedName>
        <fullName evidence="2">Peptidyl arginine deiminase, type II</fullName>
    </submittedName>
</protein>
<name>A0A367ZJU0_9BACT</name>
<dbReference type="Pfam" id="PF03068">
    <property type="entry name" value="PAD"/>
    <property type="match status" value="1"/>
</dbReference>
<proteinExistence type="predicted"/>
<dbReference type="AlphaFoldDB" id="A0A367ZJU0"/>
<dbReference type="EMBL" id="QOQW01000023">
    <property type="protein sequence ID" value="RCK78385.1"/>
    <property type="molecule type" value="Genomic_DNA"/>
</dbReference>
<feature type="domain" description="Protein-arginine deiminase C-terminal" evidence="1">
    <location>
        <begin position="175"/>
        <end position="397"/>
    </location>
</feature>
<evidence type="ECO:0000313" key="2">
    <source>
        <dbReference type="EMBL" id="RCK78385.1"/>
    </source>
</evidence>
<dbReference type="PANTHER" id="PTHR10837">
    <property type="entry name" value="PEPTIDYLARGININE DEIMINASE"/>
    <property type="match status" value="1"/>
</dbReference>
<reference evidence="2 3" key="1">
    <citation type="submission" date="2018-05" db="EMBL/GenBank/DDBJ databases">
        <title>A metagenomic window into the 2 km-deep terrestrial subsurface aquifer revealed taxonomically and functionally diverse microbial community comprising novel uncultured bacterial lineages.</title>
        <authorList>
            <person name="Kadnikov V.V."/>
            <person name="Mardanov A.V."/>
            <person name="Beletsky A.V."/>
            <person name="Banks D."/>
            <person name="Pimenov N.V."/>
            <person name="Frank Y.A."/>
            <person name="Karnachuk O.V."/>
            <person name="Ravin N.V."/>
        </authorList>
    </citation>
    <scope>NUCLEOTIDE SEQUENCE [LARGE SCALE GENOMIC DNA]</scope>
    <source>
        <strain evidence="2">BY5</strain>
    </source>
</reference>
<dbReference type="Proteomes" id="UP000252355">
    <property type="component" value="Unassembled WGS sequence"/>
</dbReference>
<dbReference type="PANTHER" id="PTHR10837:SF8">
    <property type="entry name" value="PROTEIN-ARGININE DEIMINASE"/>
    <property type="match status" value="1"/>
</dbReference>
<evidence type="ECO:0000313" key="3">
    <source>
        <dbReference type="Proteomes" id="UP000252355"/>
    </source>
</evidence>
<organism evidence="2 3">
    <name type="scientific">Candidatus Ozemobacter sibiricus</name>
    <dbReference type="NCBI Taxonomy" id="2268124"/>
    <lineage>
        <taxon>Bacteria</taxon>
        <taxon>Candidatus Ozemobacteria</taxon>
        <taxon>Candidatus Ozemobacterales</taxon>
        <taxon>Candidatus Ozemobacteraceae</taxon>
        <taxon>Candidatus Ozemobacter</taxon>
    </lineage>
</organism>